<evidence type="ECO:0000313" key="3">
    <source>
        <dbReference type="EMBL" id="AZA12679.1"/>
    </source>
</evidence>
<name>A0A3G6J421_9CORY</name>
<sequence>MEGAERFVTVQLQQAIAARIRQLVEDAAVAAAMDHTTTGQPGQQHVGEYLAIKRAIDTLHRPSYELLPRSGYPLAGRRRNASIPPVAGAGSRPSGPVGAIPPSYRHRAQLHALEERLAQLEQSAEHPLATSESPDQRAAVEQAVANALSRLAEDDYIQDQLADLQDTINYVEESNRQWRDLVYTCAHLQAAAADPRVLSAAPREQVADVADLLAHYLRTITQFQQVSKQRAAEQHSHPSRPAANTGPAANSAEKKAAPGLDEVGWQKIPVPPSHQTQAQDSGQPYLDGVQQPGAQLQSQGGSSNQVAAGDSGSPWITALPRLLVLLVAGWWLMVGQAHLLPELVSAEHFAAVHRIGVTVLVAMLFGICCWMLCALSGMSKPAKALISHRKPTSHDSVTAAPWLQADLAEAQLSALLAAAQAAQSARPNISRHDRDILLATEPINVSDLTDHAPMVLHHPEAQTLLAEVVDLVARYCVDDNPTAEPPDLPELEIDLQPPTSAAGKFLYEVWLQE</sequence>
<protein>
    <recommendedName>
        <fullName evidence="5">Transmembrane protein</fullName>
    </recommendedName>
</protein>
<dbReference type="EMBL" id="CP033896">
    <property type="protein sequence ID" value="AZA12679.1"/>
    <property type="molecule type" value="Genomic_DNA"/>
</dbReference>
<feature type="transmembrane region" description="Helical" evidence="2">
    <location>
        <begin position="322"/>
        <end position="339"/>
    </location>
</feature>
<dbReference type="Proteomes" id="UP000269019">
    <property type="component" value="Chromosome"/>
</dbReference>
<proteinExistence type="predicted"/>
<evidence type="ECO:0000256" key="2">
    <source>
        <dbReference type="SAM" id="Phobius"/>
    </source>
</evidence>
<feature type="region of interest" description="Disordered" evidence="1">
    <location>
        <begin position="227"/>
        <end position="310"/>
    </location>
</feature>
<keyword evidence="2" id="KW-1133">Transmembrane helix</keyword>
<evidence type="ECO:0000256" key="1">
    <source>
        <dbReference type="SAM" id="MobiDB-lite"/>
    </source>
</evidence>
<feature type="compositionally biased region" description="Polar residues" evidence="1">
    <location>
        <begin position="273"/>
        <end position="282"/>
    </location>
</feature>
<reference evidence="3 4" key="1">
    <citation type="submission" date="2018-11" db="EMBL/GenBank/DDBJ databases">
        <authorList>
            <person name="Kleinhagauer T."/>
            <person name="Glaeser S.P."/>
            <person name="Spergser J."/>
            <person name="Ruckert C."/>
            <person name="Kaempfer P."/>
            <person name="Busse H.-J."/>
        </authorList>
    </citation>
    <scope>NUCLEOTIDE SEQUENCE [LARGE SCALE GENOMIC DNA]</scope>
    <source>
        <strain evidence="3 4">200CH</strain>
    </source>
</reference>
<accession>A0A3G6J421</accession>
<keyword evidence="2" id="KW-0472">Membrane</keyword>
<evidence type="ECO:0008006" key="5">
    <source>
        <dbReference type="Google" id="ProtNLM"/>
    </source>
</evidence>
<organism evidence="3 4">
    <name type="scientific">Corynebacterium choanae</name>
    <dbReference type="NCBI Taxonomy" id="1862358"/>
    <lineage>
        <taxon>Bacteria</taxon>
        <taxon>Bacillati</taxon>
        <taxon>Actinomycetota</taxon>
        <taxon>Actinomycetes</taxon>
        <taxon>Mycobacteriales</taxon>
        <taxon>Corynebacteriaceae</taxon>
        <taxon>Corynebacterium</taxon>
    </lineage>
</organism>
<evidence type="ECO:0000313" key="4">
    <source>
        <dbReference type="Proteomes" id="UP000269019"/>
    </source>
</evidence>
<dbReference type="AlphaFoldDB" id="A0A3G6J421"/>
<feature type="compositionally biased region" description="Polar residues" evidence="1">
    <location>
        <begin position="292"/>
        <end position="306"/>
    </location>
</feature>
<dbReference type="KEGG" id="ccho:CCHOA_01255"/>
<gene>
    <name evidence="3" type="ORF">CCHOA_01255</name>
</gene>
<keyword evidence="2" id="KW-0812">Transmembrane</keyword>
<keyword evidence="4" id="KW-1185">Reference proteome</keyword>
<feature type="transmembrane region" description="Helical" evidence="2">
    <location>
        <begin position="351"/>
        <end position="375"/>
    </location>
</feature>